<reference evidence="2" key="1">
    <citation type="submission" date="2020-12" db="EMBL/GenBank/DDBJ databases">
        <title>Vagococcus allomyrinae sp. nov. and Enterococcus lavae sp. nov., isolated from the larvae of Allomyrina dichotoma.</title>
        <authorList>
            <person name="Lee S.D."/>
        </authorList>
    </citation>
    <scope>NUCLEOTIDE SEQUENCE</scope>
    <source>
        <strain evidence="2">BWB3-3</strain>
    </source>
</reference>
<feature type="transmembrane region" description="Helical" evidence="1">
    <location>
        <begin position="162"/>
        <end position="182"/>
    </location>
</feature>
<keyword evidence="1" id="KW-0812">Transmembrane</keyword>
<proteinExistence type="predicted"/>
<feature type="transmembrane region" description="Helical" evidence="1">
    <location>
        <begin position="70"/>
        <end position="89"/>
    </location>
</feature>
<protein>
    <submittedName>
        <fullName evidence="2">DUF624 domain-containing protein</fullName>
    </submittedName>
</protein>
<accession>A0A940STP8</accession>
<gene>
    <name evidence="2" type="ORF">I6N95_02780</name>
</gene>
<sequence>MFSMTSKFYQFCVAVYRLICLNALFLVFCLPIVTIGASFSALIHTLTTTDDVNIWGPFLRSFKRKFRRSLPLMAFNIASFLFVSSLQVTNIGGSSFLHMVKLVFISFIISYNINTYIVDNLFMKQNVMEVFRLTFIFTLGTFFKTCFFPLLVMVLAYFSLSVAGYGTLFLVISLPMMLYLRFIKKDRVSIEKNEELAKHQLGPSEEVTY</sequence>
<feature type="transmembrane region" description="Helical" evidence="1">
    <location>
        <begin position="95"/>
        <end position="118"/>
    </location>
</feature>
<feature type="transmembrane region" description="Helical" evidence="1">
    <location>
        <begin position="14"/>
        <end position="37"/>
    </location>
</feature>
<name>A0A940STP8_9ENTE</name>
<dbReference type="RefSeq" id="WP_209524834.1">
    <property type="nucleotide sequence ID" value="NZ_JAEEGA010000002.1"/>
</dbReference>
<dbReference type="EMBL" id="JAEEGA010000002">
    <property type="protein sequence ID" value="MBP1039929.1"/>
    <property type="molecule type" value="Genomic_DNA"/>
</dbReference>
<dbReference type="Pfam" id="PF04854">
    <property type="entry name" value="DUF624"/>
    <property type="match status" value="1"/>
</dbReference>
<feature type="transmembrane region" description="Helical" evidence="1">
    <location>
        <begin position="130"/>
        <end position="156"/>
    </location>
</feature>
<dbReference type="Proteomes" id="UP000674938">
    <property type="component" value="Unassembled WGS sequence"/>
</dbReference>
<evidence type="ECO:0000313" key="3">
    <source>
        <dbReference type="Proteomes" id="UP000674938"/>
    </source>
</evidence>
<organism evidence="2 3">
    <name type="scientific">Vagococcus allomyrinae</name>
    <dbReference type="NCBI Taxonomy" id="2794353"/>
    <lineage>
        <taxon>Bacteria</taxon>
        <taxon>Bacillati</taxon>
        <taxon>Bacillota</taxon>
        <taxon>Bacilli</taxon>
        <taxon>Lactobacillales</taxon>
        <taxon>Enterococcaceae</taxon>
        <taxon>Vagococcus</taxon>
    </lineage>
</organism>
<keyword evidence="1" id="KW-1133">Transmembrane helix</keyword>
<dbReference type="AlphaFoldDB" id="A0A940STP8"/>
<keyword evidence="3" id="KW-1185">Reference proteome</keyword>
<evidence type="ECO:0000313" key="2">
    <source>
        <dbReference type="EMBL" id="MBP1039929.1"/>
    </source>
</evidence>
<evidence type="ECO:0000256" key="1">
    <source>
        <dbReference type="SAM" id="Phobius"/>
    </source>
</evidence>
<keyword evidence="1" id="KW-0472">Membrane</keyword>
<comment type="caution">
    <text evidence="2">The sequence shown here is derived from an EMBL/GenBank/DDBJ whole genome shotgun (WGS) entry which is preliminary data.</text>
</comment>
<dbReference type="InterPro" id="IPR006938">
    <property type="entry name" value="DUF624"/>
</dbReference>